<keyword evidence="2" id="KW-1185">Reference proteome</keyword>
<organism evidence="1 2">
    <name type="scientific">Saccharothrix algeriensis</name>
    <dbReference type="NCBI Taxonomy" id="173560"/>
    <lineage>
        <taxon>Bacteria</taxon>
        <taxon>Bacillati</taxon>
        <taxon>Actinomycetota</taxon>
        <taxon>Actinomycetes</taxon>
        <taxon>Pseudonocardiales</taxon>
        <taxon>Pseudonocardiaceae</taxon>
        <taxon>Saccharothrix</taxon>
    </lineage>
</organism>
<dbReference type="Proteomes" id="UP001195724">
    <property type="component" value="Unassembled WGS sequence"/>
</dbReference>
<protein>
    <submittedName>
        <fullName evidence="1">Uncharacterized protein</fullName>
    </submittedName>
</protein>
<evidence type="ECO:0000313" key="2">
    <source>
        <dbReference type="Proteomes" id="UP001195724"/>
    </source>
</evidence>
<name>A0ABS2RYY7_9PSEU</name>
<accession>A0ABS2RYY7</accession>
<comment type="caution">
    <text evidence="1">The sequence shown here is derived from an EMBL/GenBank/DDBJ whole genome shotgun (WGS) entry which is preliminary data.</text>
</comment>
<proteinExistence type="predicted"/>
<sequence>MVQVNRPSARSWAFDLIAPDDAVRARALARHQALVEGSGAALRWTNRVWREAGTPLPTQPHLAAEMDQARADQRWHHDQTLFGHLDRFLDADLEDEVAHALYGPFVVLYLRWEACHPAEWRSPASDLWSPWSRKEVVLRRLGRFGVPEGMRPDVANLVITALHRQYRCKDWMYAQLVPHVADSGFRARVSALLHAPDPVIGLRARFVLDIADQPERRVTRATWRRWLELHRLP</sequence>
<dbReference type="EMBL" id="JAFBCL010000001">
    <property type="protein sequence ID" value="MBM7809211.1"/>
    <property type="molecule type" value="Genomic_DNA"/>
</dbReference>
<gene>
    <name evidence="1" type="ORF">JOE68_000076</name>
</gene>
<reference evidence="1 2" key="1">
    <citation type="submission" date="2021-01" db="EMBL/GenBank/DDBJ databases">
        <title>Sequencing the genomes of 1000 actinobacteria strains.</title>
        <authorList>
            <person name="Klenk H.-P."/>
        </authorList>
    </citation>
    <scope>NUCLEOTIDE SEQUENCE [LARGE SCALE GENOMIC DNA]</scope>
    <source>
        <strain evidence="1 2">DSM 44581</strain>
    </source>
</reference>
<evidence type="ECO:0000313" key="1">
    <source>
        <dbReference type="EMBL" id="MBM7809211.1"/>
    </source>
</evidence>